<dbReference type="InterPro" id="IPR050266">
    <property type="entry name" value="AB_hydrolase_sf"/>
</dbReference>
<keyword evidence="1" id="KW-0812">Transmembrane</keyword>
<keyword evidence="1" id="KW-0472">Membrane</keyword>
<evidence type="ECO:0000259" key="2">
    <source>
        <dbReference type="Pfam" id="PF12697"/>
    </source>
</evidence>
<organism evidence="3 4">
    <name type="scientific">Almyronema epifaneia S1</name>
    <dbReference type="NCBI Taxonomy" id="2991925"/>
    <lineage>
        <taxon>Bacteria</taxon>
        <taxon>Bacillati</taxon>
        <taxon>Cyanobacteriota</taxon>
        <taxon>Cyanophyceae</taxon>
        <taxon>Nodosilineales</taxon>
        <taxon>Nodosilineaceae</taxon>
        <taxon>Almyronema</taxon>
        <taxon>Almyronema epifaneia</taxon>
    </lineage>
</organism>
<dbReference type="PRINTS" id="PR00111">
    <property type="entry name" value="ABHYDROLASE"/>
</dbReference>
<dbReference type="Gene3D" id="3.40.50.1820">
    <property type="entry name" value="alpha/beta hydrolase"/>
    <property type="match status" value="1"/>
</dbReference>
<feature type="transmembrane region" description="Helical" evidence="1">
    <location>
        <begin position="138"/>
        <end position="165"/>
    </location>
</feature>
<evidence type="ECO:0000313" key="3">
    <source>
        <dbReference type="EMBL" id="MFE4107499.1"/>
    </source>
</evidence>
<dbReference type="InterPro" id="IPR000073">
    <property type="entry name" value="AB_hydrolase_1"/>
</dbReference>
<dbReference type="PRINTS" id="PR00412">
    <property type="entry name" value="EPOXHYDRLASE"/>
</dbReference>
<keyword evidence="3" id="KW-0378">Hydrolase</keyword>
<comment type="caution">
    <text evidence="3">The sequence shown here is derived from an EMBL/GenBank/DDBJ whole genome shotgun (WGS) entry which is preliminary data.</text>
</comment>
<keyword evidence="4" id="KW-1185">Reference proteome</keyword>
<dbReference type="RefSeq" id="WP_377966270.1">
    <property type="nucleotide sequence ID" value="NZ_JBHZOL010000087.1"/>
</dbReference>
<dbReference type="PANTHER" id="PTHR43798">
    <property type="entry name" value="MONOACYLGLYCEROL LIPASE"/>
    <property type="match status" value="1"/>
</dbReference>
<dbReference type="InterPro" id="IPR029058">
    <property type="entry name" value="AB_hydrolase_fold"/>
</dbReference>
<dbReference type="EMBL" id="JBHZOL010000087">
    <property type="protein sequence ID" value="MFE4107499.1"/>
    <property type="molecule type" value="Genomic_DNA"/>
</dbReference>
<feature type="domain" description="AB hydrolase-1" evidence="2">
    <location>
        <begin position="28"/>
        <end position="258"/>
    </location>
</feature>
<dbReference type="InterPro" id="IPR000639">
    <property type="entry name" value="Epox_hydrolase-like"/>
</dbReference>
<dbReference type="Pfam" id="PF12697">
    <property type="entry name" value="Abhydrolase_6"/>
    <property type="match status" value="1"/>
</dbReference>
<reference evidence="3 4" key="1">
    <citation type="submission" date="2024-10" db="EMBL/GenBank/DDBJ databases">
        <authorList>
            <person name="Ratan Roy A."/>
            <person name="Morales Sandoval P.H."/>
            <person name="De Los Santos Villalobos S."/>
            <person name="Chakraborty S."/>
            <person name="Mukherjee J."/>
        </authorList>
    </citation>
    <scope>NUCLEOTIDE SEQUENCE [LARGE SCALE GENOMIC DNA]</scope>
    <source>
        <strain evidence="3 4">S1</strain>
    </source>
</reference>
<accession>A0ABW6IJH2</accession>
<keyword evidence="1" id="KW-1133">Transmembrane helix</keyword>
<protein>
    <submittedName>
        <fullName evidence="3">Alpha/beta fold hydrolase</fullName>
    </submittedName>
</protein>
<dbReference type="GO" id="GO:0016787">
    <property type="term" value="F:hydrolase activity"/>
    <property type="evidence" value="ECO:0007669"/>
    <property type="project" value="UniProtKB-KW"/>
</dbReference>
<evidence type="ECO:0000313" key="4">
    <source>
        <dbReference type="Proteomes" id="UP001600165"/>
    </source>
</evidence>
<proteinExistence type="predicted"/>
<dbReference type="Proteomes" id="UP001600165">
    <property type="component" value="Unassembled WGS sequence"/>
</dbReference>
<evidence type="ECO:0000256" key="1">
    <source>
        <dbReference type="SAM" id="Phobius"/>
    </source>
</evidence>
<sequence>MNLPVRNARIQLSQSNLFWHEVGQGPTVVFLHGSWADSSQWIAVMQAMSHQYHCLAPDLPGFGESSLSSAPISIALMTECLAEYLQALRSPVVYLVGHSLGGWVAANYALRYPEGVKGLILIEPEGIESRRLAKRWRWYRLLSGPFSILLKGLSLLTPFAAYLGLKDFFHRLYPVRQRLKTFPTACRLLFQRRPAEIRAEQLQEQLPQLQPPLLLLESSQTSDLTQPLNEDYQHLVPHAQVVVIGDCQSPLESPQQAAQLIGQFIQSANATE</sequence>
<gene>
    <name evidence="3" type="ORF">ACFVKH_14495</name>
</gene>
<dbReference type="SUPFAM" id="SSF53474">
    <property type="entry name" value="alpha/beta-Hydrolases"/>
    <property type="match status" value="1"/>
</dbReference>
<name>A0ABW6IJH2_9CYAN</name>